<feature type="region of interest" description="Disordered" evidence="1">
    <location>
        <begin position="377"/>
        <end position="495"/>
    </location>
</feature>
<organism evidence="3 4">
    <name type="scientific">Psilocybe cyanescens</name>
    <dbReference type="NCBI Taxonomy" id="93625"/>
    <lineage>
        <taxon>Eukaryota</taxon>
        <taxon>Fungi</taxon>
        <taxon>Dikarya</taxon>
        <taxon>Basidiomycota</taxon>
        <taxon>Agaricomycotina</taxon>
        <taxon>Agaricomycetes</taxon>
        <taxon>Agaricomycetidae</taxon>
        <taxon>Agaricales</taxon>
        <taxon>Agaricineae</taxon>
        <taxon>Strophariaceae</taxon>
        <taxon>Psilocybe</taxon>
    </lineage>
</organism>
<evidence type="ECO:0000313" key="4">
    <source>
        <dbReference type="Proteomes" id="UP000283269"/>
    </source>
</evidence>
<evidence type="ECO:0008006" key="5">
    <source>
        <dbReference type="Google" id="ProtNLM"/>
    </source>
</evidence>
<feature type="compositionally biased region" description="Polar residues" evidence="1">
    <location>
        <begin position="396"/>
        <end position="441"/>
    </location>
</feature>
<dbReference type="AlphaFoldDB" id="A0A409WYQ2"/>
<feature type="compositionally biased region" description="Low complexity" evidence="1">
    <location>
        <begin position="468"/>
        <end position="482"/>
    </location>
</feature>
<keyword evidence="2" id="KW-0812">Transmembrane</keyword>
<feature type="compositionally biased region" description="Polar residues" evidence="1">
    <location>
        <begin position="882"/>
        <end position="901"/>
    </location>
</feature>
<name>A0A409WYQ2_PSICY</name>
<proteinExistence type="predicted"/>
<protein>
    <recommendedName>
        <fullName evidence="5">Transmembrane protein</fullName>
    </recommendedName>
</protein>
<evidence type="ECO:0000256" key="1">
    <source>
        <dbReference type="SAM" id="MobiDB-lite"/>
    </source>
</evidence>
<accession>A0A409WYQ2</accession>
<keyword evidence="2" id="KW-1133">Transmembrane helix</keyword>
<keyword evidence="4" id="KW-1185">Reference proteome</keyword>
<keyword evidence="2" id="KW-0472">Membrane</keyword>
<evidence type="ECO:0000313" key="3">
    <source>
        <dbReference type="EMBL" id="PPQ83627.1"/>
    </source>
</evidence>
<dbReference type="InParanoid" id="A0A409WYQ2"/>
<feature type="transmembrane region" description="Helical" evidence="2">
    <location>
        <begin position="780"/>
        <end position="803"/>
    </location>
</feature>
<sequence length="913" mass="96870">MPTLSTTIEDSSPVIVYSGSGGGDWVAGNSSNDPLASLYSQGSFTLTSKNSANASFSFYGTGVQIFGAKRSNHGPYQVTIDSTTYAQVNGQGADIFQTSLFSAVALTNGFHKVTITNFGTTFLDIDFITWQTPVGSSDEQLLSSTVQDSEAPFKYTPESAWNASPPNVGMFSGGSGHTTTTAGSSVEFTFTVTSLRASGCTNFMLLLHILISISGSAVAVFGPVGPSGAQFSVQLDNDSPANYSTNKPFYRPQQLLFQAGNLGNGQHTVKMIQQSWDNSALSLSVDYAQVFTTHSLQNRLNLSDPTTSAAAGSVIHYILSTGAITGIAIGTIALFAAIIAALIIFLPSKYLKLFRLKGRSVEKGSITGPFQYQRVSGDISAGLPPQPATYGRHNHSAQPSQSISNFTPPSTGFLSTSGGTYAPSTDTLPQGPNTQVVSIPFTTDGKYRPDLPNTPQLLPPPGVRRDPSPSSSRSRLQSSLPPGAEQPSVITDNELGRITEESSRGSYHTSPILVYSQANWQAGTSNGDDLFDKYSDATFTASQTKGATMFFGFNGTSAAIYGAKRGNHGQYNVTIDNFNTTSASGASDTEQFQQLLYTSGDLDSGFHNMTILNVDGNFLDVDYVTFKTNVGQDGQDIIINTFQNAHPSFSYTPASSWKTPSQVERFMGDAIALYGPVGPSAASYTVQVDSGNPMLYAANRVVYRSQQVLFFASNLGTGVHSLRVQTPSASGELAIDYATVYTTRSLGGSLLSDASVLSSINNTDTSNNNTSTVYRTPKSVIAGLAAVSSIALFILLGCVFLSVRLRRVRRSMNELLRVGVLDHEFDTTVQPFTVEYHPVGSTPSLQSTNRPSSGMHLVGSTDNGGFTTVALTAPGRAVIGATKSSNGHRINPSIASTSASSLVAPPRYQLEPR</sequence>
<feature type="region of interest" description="Disordered" evidence="1">
    <location>
        <begin position="882"/>
        <end position="913"/>
    </location>
</feature>
<feature type="transmembrane region" description="Helical" evidence="2">
    <location>
        <begin position="323"/>
        <end position="346"/>
    </location>
</feature>
<reference evidence="3 4" key="1">
    <citation type="journal article" date="2018" name="Evol. Lett.">
        <title>Horizontal gene cluster transfer increased hallucinogenic mushroom diversity.</title>
        <authorList>
            <person name="Reynolds H.T."/>
            <person name="Vijayakumar V."/>
            <person name="Gluck-Thaler E."/>
            <person name="Korotkin H.B."/>
            <person name="Matheny P.B."/>
            <person name="Slot J.C."/>
        </authorList>
    </citation>
    <scope>NUCLEOTIDE SEQUENCE [LARGE SCALE GENOMIC DNA]</scope>
    <source>
        <strain evidence="3 4">2631</strain>
    </source>
</reference>
<dbReference type="Gene3D" id="2.60.120.260">
    <property type="entry name" value="Galactose-binding domain-like"/>
    <property type="match status" value="4"/>
</dbReference>
<gene>
    <name evidence="3" type="ORF">CVT25_006312</name>
</gene>
<dbReference type="STRING" id="93625.A0A409WYQ2"/>
<evidence type="ECO:0000256" key="2">
    <source>
        <dbReference type="SAM" id="Phobius"/>
    </source>
</evidence>
<dbReference type="OrthoDB" id="2564234at2759"/>
<feature type="transmembrane region" description="Helical" evidence="2">
    <location>
        <begin position="203"/>
        <end position="224"/>
    </location>
</feature>
<comment type="caution">
    <text evidence="3">The sequence shown here is derived from an EMBL/GenBank/DDBJ whole genome shotgun (WGS) entry which is preliminary data.</text>
</comment>
<dbReference type="EMBL" id="NHYD01002995">
    <property type="protein sequence ID" value="PPQ83627.1"/>
    <property type="molecule type" value="Genomic_DNA"/>
</dbReference>
<dbReference type="Proteomes" id="UP000283269">
    <property type="component" value="Unassembled WGS sequence"/>
</dbReference>